<keyword evidence="2" id="KW-1185">Reference proteome</keyword>
<sequence length="77" mass="9303">LRFFTYLYFYFARLSFPSENIHIQACVCVICQDGGHHIQTSIHTHTHALYRVYRTFAKIYNTARGLNRLYFLLNRYH</sequence>
<name>A0A9P9Z0J0_9MUSC</name>
<dbReference type="Proteomes" id="UP001059596">
    <property type="component" value="Chromosome 3R"/>
</dbReference>
<reference evidence="1" key="1">
    <citation type="journal article" date="2023" name="Genome Biol. Evol.">
        <title>Long-read-based Genome Assembly of Drosophila gunungcola Reveals Fewer Chemosensory Genes in Flower-breeding Species.</title>
        <authorList>
            <person name="Negi A."/>
            <person name="Liao B.Y."/>
            <person name="Yeh S.D."/>
        </authorList>
    </citation>
    <scope>NUCLEOTIDE SEQUENCE</scope>
    <source>
        <strain evidence="1">Sukarami</strain>
    </source>
</reference>
<comment type="caution">
    <text evidence="1">The sequence shown here is derived from an EMBL/GenBank/DDBJ whole genome shotgun (WGS) entry which is preliminary data.</text>
</comment>
<evidence type="ECO:0000313" key="1">
    <source>
        <dbReference type="EMBL" id="KAI8046118.1"/>
    </source>
</evidence>
<protein>
    <submittedName>
        <fullName evidence="1">Uncharacterized protein</fullName>
    </submittedName>
</protein>
<organism evidence="1 2">
    <name type="scientific">Drosophila gunungcola</name>
    <name type="common">fruit fly</name>
    <dbReference type="NCBI Taxonomy" id="103775"/>
    <lineage>
        <taxon>Eukaryota</taxon>
        <taxon>Metazoa</taxon>
        <taxon>Ecdysozoa</taxon>
        <taxon>Arthropoda</taxon>
        <taxon>Hexapoda</taxon>
        <taxon>Insecta</taxon>
        <taxon>Pterygota</taxon>
        <taxon>Neoptera</taxon>
        <taxon>Endopterygota</taxon>
        <taxon>Diptera</taxon>
        <taxon>Brachycera</taxon>
        <taxon>Muscomorpha</taxon>
        <taxon>Ephydroidea</taxon>
        <taxon>Drosophilidae</taxon>
        <taxon>Drosophila</taxon>
        <taxon>Sophophora</taxon>
    </lineage>
</organism>
<dbReference type="EMBL" id="JAMKOV010000001">
    <property type="protein sequence ID" value="KAI8046118.1"/>
    <property type="molecule type" value="Genomic_DNA"/>
</dbReference>
<dbReference type="AlphaFoldDB" id="A0A9P9Z0J0"/>
<evidence type="ECO:0000313" key="2">
    <source>
        <dbReference type="Proteomes" id="UP001059596"/>
    </source>
</evidence>
<proteinExistence type="predicted"/>
<feature type="non-terminal residue" evidence="1">
    <location>
        <position position="77"/>
    </location>
</feature>
<accession>A0A9P9Z0J0</accession>
<gene>
    <name evidence="1" type="ORF">M5D96_002318</name>
</gene>